<dbReference type="InterPro" id="IPR000073">
    <property type="entry name" value="AB_hydrolase_1"/>
</dbReference>
<dbReference type="PRINTS" id="PR00111">
    <property type="entry name" value="ABHYDROLASE"/>
</dbReference>
<evidence type="ECO:0000313" key="3">
    <source>
        <dbReference type="Proteomes" id="UP001367676"/>
    </source>
</evidence>
<feature type="domain" description="AB hydrolase-1" evidence="1">
    <location>
        <begin position="30"/>
        <end position="137"/>
    </location>
</feature>
<gene>
    <name evidence="2" type="ORF">V9T40_006314</name>
</gene>
<comment type="caution">
    <text evidence="2">The sequence shown here is derived from an EMBL/GenBank/DDBJ whole genome shotgun (WGS) entry which is preliminary data.</text>
</comment>
<dbReference type="Gene3D" id="3.40.50.1820">
    <property type="entry name" value="alpha/beta hydrolase"/>
    <property type="match status" value="1"/>
</dbReference>
<name>A0AAN9TM18_9HEMI</name>
<dbReference type="EMBL" id="JBBCAQ010000014">
    <property type="protein sequence ID" value="KAK7598079.1"/>
    <property type="molecule type" value="Genomic_DNA"/>
</dbReference>
<dbReference type="PANTHER" id="PTHR46331">
    <property type="entry name" value="VALACYCLOVIR HYDROLASE"/>
    <property type="match status" value="1"/>
</dbReference>
<evidence type="ECO:0000259" key="1">
    <source>
        <dbReference type="Pfam" id="PF00561"/>
    </source>
</evidence>
<dbReference type="AlphaFoldDB" id="A0AAN9TM18"/>
<feature type="domain" description="AB hydrolase-1" evidence="1">
    <location>
        <begin position="149"/>
        <end position="243"/>
    </location>
</feature>
<dbReference type="PANTHER" id="PTHR46331:SF2">
    <property type="entry name" value="VALACYCLOVIR HYDROLASE"/>
    <property type="match status" value="1"/>
</dbReference>
<accession>A0AAN9TM18</accession>
<dbReference type="Pfam" id="PF00561">
    <property type="entry name" value="Abhydrolase_1"/>
    <property type="match status" value="2"/>
</dbReference>
<organism evidence="2 3">
    <name type="scientific">Parthenolecanium corni</name>
    <dbReference type="NCBI Taxonomy" id="536013"/>
    <lineage>
        <taxon>Eukaryota</taxon>
        <taxon>Metazoa</taxon>
        <taxon>Ecdysozoa</taxon>
        <taxon>Arthropoda</taxon>
        <taxon>Hexapoda</taxon>
        <taxon>Insecta</taxon>
        <taxon>Pterygota</taxon>
        <taxon>Neoptera</taxon>
        <taxon>Paraneoptera</taxon>
        <taxon>Hemiptera</taxon>
        <taxon>Sternorrhyncha</taxon>
        <taxon>Coccoidea</taxon>
        <taxon>Coccidae</taxon>
        <taxon>Parthenolecanium</taxon>
    </lineage>
</organism>
<dbReference type="InterPro" id="IPR029058">
    <property type="entry name" value="AB_hydrolase_fold"/>
</dbReference>
<sequence>MQKVDIMEDKIKVDNIEINCLRTGNGDHKVFLLPGVVGTIWTDFSPQITGFDSKEFTVIAWDPPGYGKSRPPKRNFSDGFYERDADVAVKLIKVLNVDKCSFLGWSDGGITSLIIAAKYPQIVNKLVIWGVNTFVSHEDFNAYEKIRNIDDWSASMRNTMTNIYGHEGLQSLMNDWLNGMREIEEKRNGDICKEMVNKVIHPTLILHGAKDPLVPSKHYKFLHKNIPESKLHLFPDGKHNIHLKYAELFNKIVQSFLRGESTDEDFRCTL</sequence>
<protein>
    <recommendedName>
        <fullName evidence="1">AB hydrolase-1 domain-containing protein</fullName>
    </recommendedName>
</protein>
<reference evidence="2 3" key="1">
    <citation type="submission" date="2024-03" db="EMBL/GenBank/DDBJ databases">
        <title>Adaptation during the transition from Ophiocordyceps entomopathogen to insect associate is accompanied by gene loss and intensified selection.</title>
        <authorList>
            <person name="Ward C.M."/>
            <person name="Onetto C.A."/>
            <person name="Borneman A.R."/>
        </authorList>
    </citation>
    <scope>NUCLEOTIDE SEQUENCE [LARGE SCALE GENOMIC DNA]</scope>
    <source>
        <strain evidence="2">AWRI1</strain>
        <tissue evidence="2">Single Adult Female</tissue>
    </source>
</reference>
<keyword evidence="3" id="KW-1185">Reference proteome</keyword>
<dbReference type="SUPFAM" id="SSF53474">
    <property type="entry name" value="alpha/beta-Hydrolases"/>
    <property type="match status" value="1"/>
</dbReference>
<dbReference type="Proteomes" id="UP001367676">
    <property type="component" value="Unassembled WGS sequence"/>
</dbReference>
<dbReference type="GO" id="GO:0017171">
    <property type="term" value="F:serine hydrolase activity"/>
    <property type="evidence" value="ECO:0007669"/>
    <property type="project" value="TreeGrafter"/>
</dbReference>
<proteinExistence type="predicted"/>
<evidence type="ECO:0000313" key="2">
    <source>
        <dbReference type="EMBL" id="KAK7598079.1"/>
    </source>
</evidence>